<evidence type="ECO:0000256" key="3">
    <source>
        <dbReference type="ARBA" id="ARBA00022839"/>
    </source>
</evidence>
<dbReference type="EMBL" id="CP025746">
    <property type="protein sequence ID" value="QAA31481.1"/>
    <property type="molecule type" value="Genomic_DNA"/>
</dbReference>
<proteinExistence type="predicted"/>
<dbReference type="SUPFAM" id="SSF53098">
    <property type="entry name" value="Ribonuclease H-like"/>
    <property type="match status" value="1"/>
</dbReference>
<keyword evidence="2" id="KW-0378">Hydrolase</keyword>
<accession>A0A3R5U864</accession>
<reference evidence="5 6" key="1">
    <citation type="submission" date="2018-01" db="EMBL/GenBank/DDBJ databases">
        <title>Genome Sequencing and Assembly of Anaerobacter polyendosporus strain CT4.</title>
        <authorList>
            <person name="Tachaapaikoon C."/>
            <person name="Sutheeworapong S."/>
            <person name="Jenjaroenpun P."/>
            <person name="Wongsurawat T."/>
            <person name="Nookeaw I."/>
            <person name="Cheawchanlertfa P."/>
            <person name="Kosugi A."/>
            <person name="Cheevadhanarak S."/>
            <person name="Ratanakhanokchai K."/>
        </authorList>
    </citation>
    <scope>NUCLEOTIDE SEQUENCE [LARGE SCALE GENOMIC DNA]</scope>
    <source>
        <strain evidence="5 6">CT4</strain>
    </source>
</reference>
<keyword evidence="6" id="KW-1185">Reference proteome</keyword>
<dbReference type="InterPro" id="IPR012337">
    <property type="entry name" value="RNaseH-like_sf"/>
</dbReference>
<dbReference type="GO" id="GO:0003676">
    <property type="term" value="F:nucleic acid binding"/>
    <property type="evidence" value="ECO:0007669"/>
    <property type="project" value="InterPro"/>
</dbReference>
<dbReference type="InterPro" id="IPR047201">
    <property type="entry name" value="ERI-1_3'hExo-like"/>
</dbReference>
<evidence type="ECO:0000313" key="5">
    <source>
        <dbReference type="EMBL" id="QAA31481.1"/>
    </source>
</evidence>
<protein>
    <submittedName>
        <fullName evidence="5">Exonuclease</fullName>
    </submittedName>
</protein>
<dbReference type="InterPro" id="IPR013520">
    <property type="entry name" value="Ribonucl_H"/>
</dbReference>
<dbReference type="RefSeq" id="WP_128212294.1">
    <property type="nucleotide sequence ID" value="NZ_CP025746.1"/>
</dbReference>
<dbReference type="CDD" id="cd06133">
    <property type="entry name" value="ERI-1_3'hExo_like"/>
    <property type="match status" value="1"/>
</dbReference>
<dbReference type="OrthoDB" id="159416at2"/>
<dbReference type="AlphaFoldDB" id="A0A3R5U864"/>
<feature type="domain" description="Exonuclease" evidence="4">
    <location>
        <begin position="2"/>
        <end position="194"/>
    </location>
</feature>
<dbReference type="KEGG" id="cmah:C1I91_07440"/>
<dbReference type="Proteomes" id="UP000286268">
    <property type="component" value="Chromosome"/>
</dbReference>
<evidence type="ECO:0000256" key="1">
    <source>
        <dbReference type="ARBA" id="ARBA00022722"/>
    </source>
</evidence>
<keyword evidence="3 5" id="KW-0269">Exonuclease</keyword>
<keyword evidence="1" id="KW-0540">Nuclease</keyword>
<evidence type="ECO:0000259" key="4">
    <source>
        <dbReference type="SMART" id="SM00479"/>
    </source>
</evidence>
<dbReference type="InterPro" id="IPR051274">
    <property type="entry name" value="3-5_Exoribonuclease"/>
</dbReference>
<dbReference type="InterPro" id="IPR036397">
    <property type="entry name" value="RNaseH_sf"/>
</dbReference>
<dbReference type="GO" id="GO:0000175">
    <property type="term" value="F:3'-5'-RNA exonuclease activity"/>
    <property type="evidence" value="ECO:0007669"/>
    <property type="project" value="InterPro"/>
</dbReference>
<name>A0A3R5U864_9CLOT</name>
<dbReference type="PANTHER" id="PTHR23044">
    <property type="entry name" value="3'-5' EXONUCLEASE ERI1-RELATED"/>
    <property type="match status" value="1"/>
</dbReference>
<sequence length="299" mass="35107">MGYVIIDLEFNNLKNITKYYPNFYNMYGELKEAELENEIIEVGAVKLDKMMNFIGNFKTYVRPALFKVLNPKITEITGITEINLSSGITFIEAMDKLREFVDNDSIICSWAKDDIAEIFRNACYHNYKDVGWLKEYLDIQEYATKILAHKKSLSLKNALEELKIRVDESKLHDALNDALYTSEVFKRLFNNRIIKNYIVKDVYNMPAIMVKDLQNYEIDNTKLDYRCPKCKTEINIERPLKLFSWRFMGIGKCPKCNTKVLQEVIVKKTISGDEIYSNVNSILNDMEYTDYYYKFDKAN</sequence>
<dbReference type="SMART" id="SM00479">
    <property type="entry name" value="EXOIII"/>
    <property type="match status" value="1"/>
</dbReference>
<organism evidence="5 6">
    <name type="scientific">Clostridium manihotivorum</name>
    <dbReference type="NCBI Taxonomy" id="2320868"/>
    <lineage>
        <taxon>Bacteria</taxon>
        <taxon>Bacillati</taxon>
        <taxon>Bacillota</taxon>
        <taxon>Clostridia</taxon>
        <taxon>Eubacteriales</taxon>
        <taxon>Clostridiaceae</taxon>
        <taxon>Clostridium</taxon>
    </lineage>
</organism>
<evidence type="ECO:0000313" key="6">
    <source>
        <dbReference type="Proteomes" id="UP000286268"/>
    </source>
</evidence>
<dbReference type="Gene3D" id="3.30.420.10">
    <property type="entry name" value="Ribonuclease H-like superfamily/Ribonuclease H"/>
    <property type="match status" value="1"/>
</dbReference>
<evidence type="ECO:0000256" key="2">
    <source>
        <dbReference type="ARBA" id="ARBA00022801"/>
    </source>
</evidence>
<dbReference type="PANTHER" id="PTHR23044:SF61">
    <property type="entry name" value="3'-5' EXORIBONUCLEASE 1-RELATED"/>
    <property type="match status" value="1"/>
</dbReference>
<dbReference type="Pfam" id="PF00929">
    <property type="entry name" value="RNase_T"/>
    <property type="match status" value="1"/>
</dbReference>
<gene>
    <name evidence="5" type="ORF">C1I91_07440</name>
</gene>